<dbReference type="RefSeq" id="WP_165008384.1">
    <property type="nucleotide sequence ID" value="NZ_CP064954.1"/>
</dbReference>
<keyword evidence="2" id="KW-1185">Reference proteome</keyword>
<organism evidence="1 2">
    <name type="scientific">Corynebacterium lizhenjunii</name>
    <dbReference type="NCBI Taxonomy" id="2709394"/>
    <lineage>
        <taxon>Bacteria</taxon>
        <taxon>Bacillati</taxon>
        <taxon>Actinomycetota</taxon>
        <taxon>Actinomycetes</taxon>
        <taxon>Mycobacteriales</taxon>
        <taxon>Corynebacteriaceae</taxon>
        <taxon>Corynebacterium</taxon>
    </lineage>
</organism>
<proteinExistence type="predicted"/>
<sequence length="256" mass="25497">MSVRSLGADKLARIAQLRAQMAQMGSAAVVDLGAATAPNAALDAAQGLADSAGVVAGAAGAAGAGAVGAGVAGKLLVVPGDLAGILPGGGLARQRVSSLNDCPALAVELATQVTSAGGYVAVVGWPELSLARVVEEGEPGRLIAVPEPGEQPWQVSCTLAEGCDLVIHHGPQVKLSPTQARPIAAKVRAGRAALLAVGPRLPGPAVELQAEVTTYRGIGRGRGRITGLDVEVRARAAGTTRRGVVTCGRARTLELA</sequence>
<dbReference type="EMBL" id="CP064954">
    <property type="protein sequence ID" value="QPK79629.1"/>
    <property type="molecule type" value="Genomic_DNA"/>
</dbReference>
<dbReference type="AlphaFoldDB" id="A0A7T0KGD0"/>
<protein>
    <submittedName>
        <fullName evidence="1">Uncharacterized protein</fullName>
    </submittedName>
</protein>
<name>A0A7T0KGD0_9CORY</name>
<accession>A0A7T0KGD0</accession>
<evidence type="ECO:0000313" key="2">
    <source>
        <dbReference type="Proteomes" id="UP000594681"/>
    </source>
</evidence>
<evidence type="ECO:0000313" key="1">
    <source>
        <dbReference type="EMBL" id="QPK79629.1"/>
    </source>
</evidence>
<reference evidence="1 2" key="1">
    <citation type="submission" date="2020-11" db="EMBL/GenBank/DDBJ databases">
        <title>Corynebacterium sp. ZJ-599.</title>
        <authorList>
            <person name="Zhou J."/>
        </authorList>
    </citation>
    <scope>NUCLEOTIDE SEQUENCE [LARGE SCALE GENOMIC DNA]</scope>
    <source>
        <strain evidence="1 2">ZJ-599</strain>
    </source>
</reference>
<dbReference type="Proteomes" id="UP000594681">
    <property type="component" value="Chromosome"/>
</dbReference>
<gene>
    <name evidence="1" type="ORF">G7Y31_02655</name>
</gene>
<dbReference type="KEGG" id="cliz:G7Y31_02655"/>